<evidence type="ECO:0000256" key="1">
    <source>
        <dbReference type="SAM" id="SignalP"/>
    </source>
</evidence>
<keyword evidence="3" id="KW-1185">Reference proteome</keyword>
<gene>
    <name evidence="2" type="ORF">Gohar_016408</name>
</gene>
<proteinExistence type="predicted"/>
<feature type="chain" id="PRO_5029662925" evidence="1">
    <location>
        <begin position="18"/>
        <end position="39"/>
    </location>
</feature>
<sequence length="39" mass="4478">MVMLIALYIFRSQLTVAEKLILLTGTKYYPCLHCSSRSN</sequence>
<protein>
    <submittedName>
        <fullName evidence="2">Uncharacterized protein</fullName>
    </submittedName>
</protein>
<comment type="caution">
    <text evidence="2">The sequence shown here is derived from an EMBL/GenBank/DDBJ whole genome shotgun (WGS) entry which is preliminary data.</text>
</comment>
<accession>A0A7J9G2T9</accession>
<reference evidence="2 3" key="1">
    <citation type="journal article" date="2019" name="Genome Biol. Evol.">
        <title>Insights into the evolution of the New World diploid cottons (Gossypium, subgenus Houzingenia) based on genome sequencing.</title>
        <authorList>
            <person name="Grover C.E."/>
            <person name="Arick M.A. 2nd"/>
            <person name="Thrash A."/>
            <person name="Conover J.L."/>
            <person name="Sanders W.S."/>
            <person name="Peterson D.G."/>
            <person name="Frelichowski J.E."/>
            <person name="Scheffler J.A."/>
            <person name="Scheffler B.E."/>
            <person name="Wendel J.F."/>
        </authorList>
    </citation>
    <scope>NUCLEOTIDE SEQUENCE [LARGE SCALE GENOMIC DNA]</scope>
    <source>
        <strain evidence="2">0</strain>
        <tissue evidence="2">Leaf</tissue>
    </source>
</reference>
<dbReference type="EMBL" id="JABFAD010000002">
    <property type="protein sequence ID" value="MBA0791862.1"/>
    <property type="molecule type" value="Genomic_DNA"/>
</dbReference>
<dbReference type="AlphaFoldDB" id="A0A7J9G2T9"/>
<organism evidence="2 3">
    <name type="scientific">Gossypium harknessii</name>
    <dbReference type="NCBI Taxonomy" id="34285"/>
    <lineage>
        <taxon>Eukaryota</taxon>
        <taxon>Viridiplantae</taxon>
        <taxon>Streptophyta</taxon>
        <taxon>Embryophyta</taxon>
        <taxon>Tracheophyta</taxon>
        <taxon>Spermatophyta</taxon>
        <taxon>Magnoliopsida</taxon>
        <taxon>eudicotyledons</taxon>
        <taxon>Gunneridae</taxon>
        <taxon>Pentapetalae</taxon>
        <taxon>rosids</taxon>
        <taxon>malvids</taxon>
        <taxon>Malvales</taxon>
        <taxon>Malvaceae</taxon>
        <taxon>Malvoideae</taxon>
        <taxon>Gossypium</taxon>
    </lineage>
</organism>
<evidence type="ECO:0000313" key="3">
    <source>
        <dbReference type="Proteomes" id="UP000593560"/>
    </source>
</evidence>
<dbReference type="Proteomes" id="UP000593560">
    <property type="component" value="Unassembled WGS sequence"/>
</dbReference>
<keyword evidence="1" id="KW-0732">Signal</keyword>
<name>A0A7J9G2T9_9ROSI</name>
<evidence type="ECO:0000313" key="2">
    <source>
        <dbReference type="EMBL" id="MBA0791862.1"/>
    </source>
</evidence>
<feature type="signal peptide" evidence="1">
    <location>
        <begin position="1"/>
        <end position="17"/>
    </location>
</feature>